<dbReference type="Proteomes" id="UP000015102">
    <property type="component" value="Unassembled WGS sequence"/>
</dbReference>
<dbReference type="EnsemblMetazoa" id="MESCA011192-RA">
    <property type="protein sequence ID" value="MESCA011192-PA"/>
    <property type="gene ID" value="MESCA011192"/>
</dbReference>
<proteinExistence type="predicted"/>
<sequence length="231" mass="26349">MFDFSDFLTEHKIKEKLAKDGLYSEPKKFIIRNENIEFTPGFVRNVEHQGVSMDIEFQVKKFFELDGVLEGVIDYQNKVLNSPPGEYKNFVNGSSWKSIIQKYEGQICIPAFLYNDDFQIDDKKGPHSSVNSLSAFYYTFPTLPPHVNSKLDSVFPAMIVKATDVKEYGVTSPLQCLIKVFLQLEIQGINIFENLENSKQIKVVLCKVLEIISAYIAFVATEKHLICLSTV</sequence>
<accession>T1H4I3</accession>
<dbReference type="EMBL" id="CAQQ02107809">
    <property type="status" value="NOT_ANNOTATED_CDS"/>
    <property type="molecule type" value="Genomic_DNA"/>
</dbReference>
<name>T1H4I3_MEGSC</name>
<protein>
    <submittedName>
        <fullName evidence="1">Uncharacterized protein</fullName>
    </submittedName>
</protein>
<dbReference type="EMBL" id="CAQQ02107810">
    <property type="status" value="NOT_ANNOTATED_CDS"/>
    <property type="molecule type" value="Genomic_DNA"/>
</dbReference>
<dbReference type="HOGENOM" id="CLU_1201026_0_0_1"/>
<evidence type="ECO:0000313" key="2">
    <source>
        <dbReference type="Proteomes" id="UP000015102"/>
    </source>
</evidence>
<dbReference type="AlphaFoldDB" id="T1H4I3"/>
<reference evidence="2" key="1">
    <citation type="submission" date="2013-02" db="EMBL/GenBank/DDBJ databases">
        <authorList>
            <person name="Hughes D."/>
        </authorList>
    </citation>
    <scope>NUCLEOTIDE SEQUENCE</scope>
    <source>
        <strain>Durham</strain>
        <strain evidence="2">NC isolate 2 -- Noor lab</strain>
    </source>
</reference>
<keyword evidence="2" id="KW-1185">Reference proteome</keyword>
<organism evidence="1 2">
    <name type="scientific">Megaselia scalaris</name>
    <name type="common">Humpbacked fly</name>
    <name type="synonym">Phora scalaris</name>
    <dbReference type="NCBI Taxonomy" id="36166"/>
    <lineage>
        <taxon>Eukaryota</taxon>
        <taxon>Metazoa</taxon>
        <taxon>Ecdysozoa</taxon>
        <taxon>Arthropoda</taxon>
        <taxon>Hexapoda</taxon>
        <taxon>Insecta</taxon>
        <taxon>Pterygota</taxon>
        <taxon>Neoptera</taxon>
        <taxon>Endopterygota</taxon>
        <taxon>Diptera</taxon>
        <taxon>Brachycera</taxon>
        <taxon>Muscomorpha</taxon>
        <taxon>Platypezoidea</taxon>
        <taxon>Phoridae</taxon>
        <taxon>Megaseliini</taxon>
        <taxon>Megaselia</taxon>
    </lineage>
</organism>
<evidence type="ECO:0000313" key="1">
    <source>
        <dbReference type="EnsemblMetazoa" id="MESCA011192-PA"/>
    </source>
</evidence>
<reference evidence="1" key="2">
    <citation type="submission" date="2015-06" db="UniProtKB">
        <authorList>
            <consortium name="EnsemblMetazoa"/>
        </authorList>
    </citation>
    <scope>IDENTIFICATION</scope>
</reference>